<evidence type="ECO:0000256" key="1">
    <source>
        <dbReference type="SAM" id="MobiDB-lite"/>
    </source>
</evidence>
<evidence type="ECO:0000313" key="4">
    <source>
        <dbReference type="Proteomes" id="UP000054359"/>
    </source>
</evidence>
<feature type="region of interest" description="Disordered" evidence="1">
    <location>
        <begin position="408"/>
        <end position="428"/>
    </location>
</feature>
<keyword evidence="4" id="KW-1185">Reference proteome</keyword>
<feature type="non-terminal residue" evidence="3">
    <location>
        <position position="537"/>
    </location>
</feature>
<organism evidence="3 4">
    <name type="scientific">Stegodyphus mimosarum</name>
    <name type="common">African social velvet spider</name>
    <dbReference type="NCBI Taxonomy" id="407821"/>
    <lineage>
        <taxon>Eukaryota</taxon>
        <taxon>Metazoa</taxon>
        <taxon>Ecdysozoa</taxon>
        <taxon>Arthropoda</taxon>
        <taxon>Chelicerata</taxon>
        <taxon>Arachnida</taxon>
        <taxon>Araneae</taxon>
        <taxon>Araneomorphae</taxon>
        <taxon>Entelegynae</taxon>
        <taxon>Eresoidea</taxon>
        <taxon>Eresidae</taxon>
        <taxon>Stegodyphus</taxon>
    </lineage>
</organism>
<reference evidence="3 4" key="1">
    <citation type="submission" date="2013-11" db="EMBL/GenBank/DDBJ databases">
        <title>Genome sequencing of Stegodyphus mimosarum.</title>
        <authorList>
            <person name="Bechsgaard J."/>
        </authorList>
    </citation>
    <scope>NUCLEOTIDE SEQUENCE [LARGE SCALE GENOMIC DNA]</scope>
</reference>
<feature type="compositionally biased region" description="Low complexity" evidence="1">
    <location>
        <begin position="97"/>
        <end position="135"/>
    </location>
</feature>
<name>A0A087TM65_STEMI</name>
<dbReference type="AlphaFoldDB" id="A0A087TM65"/>
<feature type="compositionally biased region" description="Polar residues" evidence="1">
    <location>
        <begin position="140"/>
        <end position="149"/>
    </location>
</feature>
<gene>
    <name evidence="3" type="ORF">X975_22711</name>
</gene>
<dbReference type="OrthoDB" id="10552381at2759"/>
<feature type="transmembrane region" description="Helical" evidence="2">
    <location>
        <begin position="488"/>
        <end position="512"/>
    </location>
</feature>
<feature type="compositionally biased region" description="Low complexity" evidence="1">
    <location>
        <begin position="42"/>
        <end position="58"/>
    </location>
</feature>
<keyword evidence="2" id="KW-0812">Transmembrane</keyword>
<dbReference type="Proteomes" id="UP000054359">
    <property type="component" value="Unassembled WGS sequence"/>
</dbReference>
<protein>
    <submittedName>
        <fullName evidence="3">Uncharacterized protein</fullName>
    </submittedName>
</protein>
<feature type="region of interest" description="Disordered" evidence="1">
    <location>
        <begin position="23"/>
        <end position="58"/>
    </location>
</feature>
<sequence length="537" mass="56917">MFSSGDGEVSIHSAATLIDEAGEIAEDSSSPSLLNVERSSDNDSNLNNDDSSSQTTVTVTEISSLEMTTEASAVTTTEPPTTIIERTTMTTFLPTTEEETTSTLHTTVTSQPTTTVRSTTEITLTTTQSPATTTKPPLPSTITKSVEQKPTTVTTHPVPTVETNAADVEGKKCSFTDESLVCDFELICYGEGEIDCSSDNGAMLPEFLLVAGSSSPSASSSESTDYEYENEEFGTIGLFPSDLVGRVSPKKRLPFLFKMGRLTTPLAPTINSDAFTTDLPLETTDDVNSGKAEILGGETFLEKETYAATITTTVRDSTVESVATSTTATPATETTYVDTTVEISSEGLPLTETSINQTIPNDLSNSTSNLIPNDNETMEAEEISAAIIDDSSETPAIKILARRRRDQNSLLSSDSESSSSSISSSLQSAALEGPKQKILVRTCHTTGNLKCSPTPVIGTCKGRSFCRAPPNAAETSEKSTSAKGVENWAIAVIAICAIAAALTVSLLIYLVVTSWKKLKVQPQNGVTTLTYVNNSPS</sequence>
<evidence type="ECO:0000256" key="2">
    <source>
        <dbReference type="SAM" id="Phobius"/>
    </source>
</evidence>
<proteinExistence type="predicted"/>
<feature type="region of interest" description="Disordered" evidence="1">
    <location>
        <begin position="97"/>
        <end position="157"/>
    </location>
</feature>
<dbReference type="EMBL" id="KK115855">
    <property type="protein sequence ID" value="KFM66204.1"/>
    <property type="molecule type" value="Genomic_DNA"/>
</dbReference>
<keyword evidence="2" id="KW-1133">Transmembrane helix</keyword>
<keyword evidence="2" id="KW-0472">Membrane</keyword>
<feature type="region of interest" description="Disordered" evidence="1">
    <location>
        <begin position="63"/>
        <end position="82"/>
    </location>
</feature>
<accession>A0A087TM65</accession>
<evidence type="ECO:0000313" key="3">
    <source>
        <dbReference type="EMBL" id="KFM66204.1"/>
    </source>
</evidence>
<feature type="compositionally biased region" description="Low complexity" evidence="1">
    <location>
        <begin position="409"/>
        <end position="428"/>
    </location>
</feature>